<evidence type="ECO:0000313" key="3">
    <source>
        <dbReference type="EMBL" id="XAY04688.1"/>
    </source>
</evidence>
<dbReference type="InterPro" id="IPR015168">
    <property type="entry name" value="SsuA/THI5"/>
</dbReference>
<dbReference type="PANTHER" id="PTHR31528:SF3">
    <property type="entry name" value="THIAMINE BIOSYNTHESIS PROTEIN HI_0357-RELATED"/>
    <property type="match status" value="1"/>
</dbReference>
<feature type="region of interest" description="Disordered" evidence="1">
    <location>
        <begin position="327"/>
        <end position="349"/>
    </location>
</feature>
<protein>
    <submittedName>
        <fullName evidence="3">Formylaminopyrimidine-binding protein</fullName>
    </submittedName>
</protein>
<sequence length="349" mass="37298">MIRRPLLAACLSSVLLLTACGEKQDDIGAAPRTQKLSLMLDYFPNADHAPIYAAVGNGAFKTAGLDVDIQTPGDPSTPLKLVAAGKVDVAISYEPDLLLARDKGAKLIAIGALVQKPLTSIISLPAAKIAKPADLAGKTVSTAGIPYQSAYLKTILEQAGVNPSRVKEVNVKFNLVPSILSKKGADATLGAFWNYEGVELERAKKNPQILKVDDLGVPTYNELVLVTREQDVRDRGPLLRRFVQALQSGALAVKADPTAGVDPLIAASKDLDRGLQLASVKATLPVFFPAKASNPYGWQEPREWQAFGEWMKRNKLLENEPNAAAFTNEFLPGEGGKPAESSPNEVQPG</sequence>
<reference evidence="3" key="1">
    <citation type="submission" date="2022-12" db="EMBL/GenBank/DDBJ databases">
        <title>Paraconexibacter alkalitolerans sp. nov. and Baekduia alba sp. nov., isolated from soil and emended description of the genera Paraconexibacter (Chun et al., 2020) and Baekduia (An et al., 2020).</title>
        <authorList>
            <person name="Vieira S."/>
            <person name="Huber K.J."/>
            <person name="Geppert A."/>
            <person name="Wolf J."/>
            <person name="Neumann-Schaal M."/>
            <person name="Muesken M."/>
            <person name="Overmann J."/>
        </authorList>
    </citation>
    <scope>NUCLEOTIDE SEQUENCE</scope>
    <source>
        <strain evidence="3">AEG42_29</strain>
    </source>
</reference>
<dbReference type="PANTHER" id="PTHR31528">
    <property type="entry name" value="4-AMINO-5-HYDROXYMETHYL-2-METHYLPYRIMIDINE PHOSPHATE SYNTHASE THI11-RELATED"/>
    <property type="match status" value="1"/>
</dbReference>
<dbReference type="RefSeq" id="WP_354701216.1">
    <property type="nucleotide sequence ID" value="NZ_CP114014.1"/>
</dbReference>
<evidence type="ECO:0000259" key="2">
    <source>
        <dbReference type="Pfam" id="PF09084"/>
    </source>
</evidence>
<dbReference type="PROSITE" id="PS51257">
    <property type="entry name" value="PROKAR_LIPOPROTEIN"/>
    <property type="match status" value="1"/>
</dbReference>
<organism evidence="3">
    <name type="scientific">Paraconexibacter sp. AEG42_29</name>
    <dbReference type="NCBI Taxonomy" id="2997339"/>
    <lineage>
        <taxon>Bacteria</taxon>
        <taxon>Bacillati</taxon>
        <taxon>Actinomycetota</taxon>
        <taxon>Thermoleophilia</taxon>
        <taxon>Solirubrobacterales</taxon>
        <taxon>Paraconexibacteraceae</taxon>
        <taxon>Paraconexibacter</taxon>
    </lineage>
</organism>
<gene>
    <name evidence="3" type="primary">thiY_1</name>
    <name evidence="3" type="ORF">DSM112329_01523</name>
</gene>
<dbReference type="EMBL" id="CP114014">
    <property type="protein sequence ID" value="XAY04688.1"/>
    <property type="molecule type" value="Genomic_DNA"/>
</dbReference>
<name>A0AAU7ASP7_9ACTN</name>
<proteinExistence type="predicted"/>
<dbReference type="KEGG" id="parq:DSM112329_01523"/>
<evidence type="ECO:0000256" key="1">
    <source>
        <dbReference type="SAM" id="MobiDB-lite"/>
    </source>
</evidence>
<dbReference type="SUPFAM" id="SSF53850">
    <property type="entry name" value="Periplasmic binding protein-like II"/>
    <property type="match status" value="1"/>
</dbReference>
<dbReference type="AlphaFoldDB" id="A0AAU7ASP7"/>
<accession>A0AAU7ASP7</accession>
<dbReference type="InterPro" id="IPR027939">
    <property type="entry name" value="NMT1/THI5"/>
</dbReference>
<dbReference type="Pfam" id="PF09084">
    <property type="entry name" value="NMT1"/>
    <property type="match status" value="1"/>
</dbReference>
<dbReference type="Gene3D" id="3.40.190.10">
    <property type="entry name" value="Periplasmic binding protein-like II"/>
    <property type="match status" value="2"/>
</dbReference>
<feature type="domain" description="SsuA/THI5-like" evidence="2">
    <location>
        <begin position="45"/>
        <end position="258"/>
    </location>
</feature>
<dbReference type="GO" id="GO:0009228">
    <property type="term" value="P:thiamine biosynthetic process"/>
    <property type="evidence" value="ECO:0007669"/>
    <property type="project" value="InterPro"/>
</dbReference>